<accession>A0A7X0JVK9</accession>
<dbReference type="InterPro" id="IPR025866">
    <property type="entry name" value="PolyA_pol_arg_C_dom"/>
</dbReference>
<keyword evidence="1 7" id="KW-0507">mRNA processing</keyword>
<dbReference type="InParanoid" id="A0A7X0JVK9"/>
<dbReference type="SUPFAM" id="SSF81891">
    <property type="entry name" value="Poly A polymerase C-terminal region-like"/>
    <property type="match status" value="1"/>
</dbReference>
<feature type="active site" evidence="7">
    <location>
        <position position="76"/>
    </location>
</feature>
<dbReference type="PANTHER" id="PTHR43051:SF1">
    <property type="entry name" value="POLYNUCLEOTIDE ADENYLYLTRANSFERASE FAMILY PROTEIN"/>
    <property type="match status" value="1"/>
</dbReference>
<feature type="region of interest" description="Disordered" evidence="9">
    <location>
        <begin position="427"/>
        <end position="453"/>
    </location>
</feature>
<dbReference type="CDD" id="cd05398">
    <property type="entry name" value="NT_ClassII-CCAase"/>
    <property type="match status" value="1"/>
</dbReference>
<feature type="domain" description="tRNA nucleotidyltransferase/poly(A) polymerase RNA and SrmB- binding" evidence="12">
    <location>
        <begin position="215"/>
        <end position="275"/>
    </location>
</feature>
<dbReference type="Pfam" id="PF12626">
    <property type="entry name" value="PolyA_pol_arg_C"/>
    <property type="match status" value="1"/>
</dbReference>
<dbReference type="GO" id="GO:1990817">
    <property type="term" value="F:poly(A) RNA polymerase activity"/>
    <property type="evidence" value="ECO:0007669"/>
    <property type="project" value="UniProtKB-UniRule"/>
</dbReference>
<dbReference type="PANTHER" id="PTHR43051">
    <property type="entry name" value="POLYNUCLEOTIDE ADENYLYLTRANSFERASE FAMILY PROTEIN"/>
    <property type="match status" value="1"/>
</dbReference>
<dbReference type="Pfam" id="PF12627">
    <property type="entry name" value="PolyA_pol_RNAbd"/>
    <property type="match status" value="1"/>
</dbReference>
<name>A0A7X0JVK9_9GAMM</name>
<dbReference type="HAMAP" id="MF_00957">
    <property type="entry name" value="PolyA_pol"/>
    <property type="match status" value="1"/>
</dbReference>
<organism evidence="13 14">
    <name type="scientific">Pseudoteredinibacter isoporae</name>
    <dbReference type="NCBI Taxonomy" id="570281"/>
    <lineage>
        <taxon>Bacteria</taxon>
        <taxon>Pseudomonadati</taxon>
        <taxon>Pseudomonadota</taxon>
        <taxon>Gammaproteobacteria</taxon>
        <taxon>Cellvibrionales</taxon>
        <taxon>Cellvibrionaceae</taxon>
        <taxon>Pseudoteredinibacter</taxon>
    </lineage>
</organism>
<feature type="domain" description="Polymerase A arginine-rich C-terminal" evidence="11">
    <location>
        <begin position="333"/>
        <end position="443"/>
    </location>
</feature>
<evidence type="ECO:0000259" key="10">
    <source>
        <dbReference type="Pfam" id="PF01743"/>
    </source>
</evidence>
<comment type="function">
    <text evidence="7">Adds poly(A) tail to the 3' end of many RNAs, which usually targets these RNAs for decay. Plays a significant role in the global control of gene expression, through influencing the rate of transcript degradation, and in the general RNA quality control.</text>
</comment>
<dbReference type="Pfam" id="PF01743">
    <property type="entry name" value="PolyA_pol"/>
    <property type="match status" value="1"/>
</dbReference>
<dbReference type="EMBL" id="JACHHT010000002">
    <property type="protein sequence ID" value="MBB6522982.1"/>
    <property type="molecule type" value="Genomic_DNA"/>
</dbReference>
<keyword evidence="4 7" id="KW-0067">ATP-binding</keyword>
<keyword evidence="14" id="KW-1185">Reference proteome</keyword>
<feature type="active site" evidence="7">
    <location>
        <position position="157"/>
    </location>
</feature>
<feature type="domain" description="Poly A polymerase head" evidence="10">
    <location>
        <begin position="58"/>
        <end position="188"/>
    </location>
</feature>
<dbReference type="SUPFAM" id="SSF81301">
    <property type="entry name" value="Nucleotidyltransferase"/>
    <property type="match status" value="1"/>
</dbReference>
<evidence type="ECO:0000256" key="2">
    <source>
        <dbReference type="ARBA" id="ARBA00022679"/>
    </source>
</evidence>
<evidence type="ECO:0000256" key="8">
    <source>
        <dbReference type="RuleBase" id="RU003953"/>
    </source>
</evidence>
<dbReference type="RefSeq" id="WP_166843206.1">
    <property type="nucleotide sequence ID" value="NZ_JAAONY010000002.1"/>
</dbReference>
<evidence type="ECO:0000256" key="1">
    <source>
        <dbReference type="ARBA" id="ARBA00022664"/>
    </source>
</evidence>
<feature type="compositionally biased region" description="Basic residues" evidence="9">
    <location>
        <begin position="433"/>
        <end position="444"/>
    </location>
</feature>
<keyword evidence="5 7" id="KW-0694">RNA-binding</keyword>
<keyword evidence="6 7" id="KW-0804">Transcription</keyword>
<dbReference type="NCBIfam" id="TIGR01942">
    <property type="entry name" value="pcnB"/>
    <property type="match status" value="1"/>
</dbReference>
<dbReference type="FunCoup" id="A0A7X0JVK9">
    <property type="interactions" value="281"/>
</dbReference>
<feature type="active site" evidence="7">
    <location>
        <position position="78"/>
    </location>
</feature>
<dbReference type="Gene3D" id="1.10.3090.10">
    <property type="entry name" value="cca-adding enzyme, domain 2"/>
    <property type="match status" value="1"/>
</dbReference>
<evidence type="ECO:0000256" key="7">
    <source>
        <dbReference type="HAMAP-Rule" id="MF_00957"/>
    </source>
</evidence>
<dbReference type="InterPro" id="IPR043519">
    <property type="entry name" value="NT_sf"/>
</dbReference>
<dbReference type="FunFam" id="3.30.460.10:FF:000035">
    <property type="entry name" value="Poly(A) polymerase I"/>
    <property type="match status" value="1"/>
</dbReference>
<evidence type="ECO:0000259" key="11">
    <source>
        <dbReference type="Pfam" id="PF12626"/>
    </source>
</evidence>
<proteinExistence type="inferred from homology"/>
<evidence type="ECO:0000256" key="6">
    <source>
        <dbReference type="ARBA" id="ARBA00023163"/>
    </source>
</evidence>
<dbReference type="InterPro" id="IPR032828">
    <property type="entry name" value="PolyA_RNA-bd"/>
</dbReference>
<comment type="catalytic activity">
    <reaction evidence="7">
        <text>RNA(n) + ATP = RNA(n)-3'-adenine ribonucleotide + diphosphate</text>
        <dbReference type="Rhea" id="RHEA:11332"/>
        <dbReference type="Rhea" id="RHEA-COMP:14527"/>
        <dbReference type="Rhea" id="RHEA-COMP:17347"/>
        <dbReference type="ChEBI" id="CHEBI:30616"/>
        <dbReference type="ChEBI" id="CHEBI:33019"/>
        <dbReference type="ChEBI" id="CHEBI:140395"/>
        <dbReference type="ChEBI" id="CHEBI:173115"/>
        <dbReference type="EC" id="2.7.7.19"/>
    </reaction>
</comment>
<keyword evidence="2 7" id="KW-0808">Transferase</keyword>
<dbReference type="InterPro" id="IPR010206">
    <property type="entry name" value="PolA_pol_I"/>
</dbReference>
<dbReference type="InterPro" id="IPR002646">
    <property type="entry name" value="PolA_pol_head_dom"/>
</dbReference>
<evidence type="ECO:0000256" key="3">
    <source>
        <dbReference type="ARBA" id="ARBA00022741"/>
    </source>
</evidence>
<evidence type="ECO:0000256" key="5">
    <source>
        <dbReference type="ARBA" id="ARBA00022884"/>
    </source>
</evidence>
<dbReference type="GO" id="GO:0043633">
    <property type="term" value="P:polyadenylation-dependent RNA catabolic process"/>
    <property type="evidence" value="ECO:0007669"/>
    <property type="project" value="InterPro"/>
</dbReference>
<keyword evidence="3 7" id="KW-0547">Nucleotide-binding</keyword>
<dbReference type="GO" id="GO:0005524">
    <property type="term" value="F:ATP binding"/>
    <property type="evidence" value="ECO:0007669"/>
    <property type="project" value="UniProtKB-UniRule"/>
</dbReference>
<gene>
    <name evidence="7" type="primary">pcnB</name>
    <name evidence="13" type="ORF">HNR48_003267</name>
</gene>
<comment type="similarity">
    <text evidence="7 8">Belongs to the tRNA nucleotidyltransferase/poly(A) polymerase family.</text>
</comment>
<evidence type="ECO:0000313" key="14">
    <source>
        <dbReference type="Proteomes" id="UP000528457"/>
    </source>
</evidence>
<dbReference type="Proteomes" id="UP000528457">
    <property type="component" value="Unassembled WGS sequence"/>
</dbReference>
<evidence type="ECO:0000313" key="13">
    <source>
        <dbReference type="EMBL" id="MBB6522982.1"/>
    </source>
</evidence>
<comment type="caution">
    <text evidence="13">The sequence shown here is derived from an EMBL/GenBank/DDBJ whole genome shotgun (WGS) entry which is preliminary data.</text>
</comment>
<dbReference type="InterPro" id="IPR052191">
    <property type="entry name" value="tRNA_ntf/polyA_polymerase_I"/>
</dbReference>
<evidence type="ECO:0000259" key="12">
    <source>
        <dbReference type="Pfam" id="PF12627"/>
    </source>
</evidence>
<dbReference type="AlphaFoldDB" id="A0A7X0JVK9"/>
<reference evidence="13 14" key="1">
    <citation type="submission" date="2020-08" db="EMBL/GenBank/DDBJ databases">
        <title>Genomic Encyclopedia of Type Strains, Phase IV (KMG-IV): sequencing the most valuable type-strain genomes for metagenomic binning, comparative biology and taxonomic classification.</title>
        <authorList>
            <person name="Goeker M."/>
        </authorList>
    </citation>
    <scope>NUCLEOTIDE SEQUENCE [LARGE SCALE GENOMIC DNA]</scope>
    <source>
        <strain evidence="13 14">DSM 22368</strain>
    </source>
</reference>
<protein>
    <recommendedName>
        <fullName evidence="7">Poly(A) polymerase I</fullName>
        <shortName evidence="7">PAP I</shortName>
        <ecNumber evidence="7">2.7.7.19</ecNumber>
    </recommendedName>
</protein>
<sequence length="453" mass="51936">MFTRVIRSINNLFKSPNHFEYPEEARVIPRDQHSISRKQISRSALKVMKILNEGGFEAYLVGGGVRDTLLGGNPKDFDVATDATPEQVRKLFRSARIIGRRFRIVHVRFGREIIEVTTFRANHDSAANSTESRQSKEGMLLRDNVFGDLRSDALRRDFTVNALYYSLDGFTLHDYTDGMSDLENRLIRMIGDPQTRYQEDPVRLLRAARFAAKLDFDIEPNTAAPIKELAPLLENISSARLFDECLKLFLGGYATATFKRLCEYELLTPLFPATAKRLQDGESIDQALLERVMQNTDRRLANEQRVTPAFILAALLWGPLQDALAQQDSKSPPAMRMHKASQQVIDAQLKHTAIPKRFLITMREIWDLQGRLPMRSGKRALRLMEHKRFRAAYDFLLLREAAGEDCQGLGCWWTEFQDATEERQTEMLEALPKPKRPRRRRRKPSGNSDKPAS</sequence>
<dbReference type="GO" id="GO:0003723">
    <property type="term" value="F:RNA binding"/>
    <property type="evidence" value="ECO:0007669"/>
    <property type="project" value="UniProtKB-UniRule"/>
</dbReference>
<evidence type="ECO:0000256" key="9">
    <source>
        <dbReference type="SAM" id="MobiDB-lite"/>
    </source>
</evidence>
<evidence type="ECO:0000256" key="4">
    <source>
        <dbReference type="ARBA" id="ARBA00022840"/>
    </source>
</evidence>
<keyword evidence="13" id="KW-0548">Nucleotidyltransferase</keyword>
<dbReference type="Gene3D" id="3.30.460.10">
    <property type="entry name" value="Beta Polymerase, domain 2"/>
    <property type="match status" value="1"/>
</dbReference>
<dbReference type="EC" id="2.7.7.19" evidence="7"/>
<dbReference type="GO" id="GO:0006397">
    <property type="term" value="P:mRNA processing"/>
    <property type="evidence" value="ECO:0007669"/>
    <property type="project" value="UniProtKB-KW"/>
</dbReference>